<comment type="caution">
    <text evidence="2">The sequence shown here is derived from an EMBL/GenBank/DDBJ whole genome shotgun (WGS) entry which is preliminary data.</text>
</comment>
<dbReference type="Proteomes" id="UP001498771">
    <property type="component" value="Unassembled WGS sequence"/>
</dbReference>
<feature type="compositionally biased region" description="Polar residues" evidence="1">
    <location>
        <begin position="59"/>
        <end position="76"/>
    </location>
</feature>
<dbReference type="RefSeq" id="XP_064771622.1">
    <property type="nucleotide sequence ID" value="XM_064911939.1"/>
</dbReference>
<feature type="region of interest" description="Disordered" evidence="1">
    <location>
        <begin position="1"/>
        <end position="103"/>
    </location>
</feature>
<dbReference type="GeneID" id="90037451"/>
<dbReference type="EMBL" id="JBBJBU010000001">
    <property type="protein sequence ID" value="KAK7208589.1"/>
    <property type="molecule type" value="Genomic_DNA"/>
</dbReference>
<proteinExistence type="predicted"/>
<gene>
    <name evidence="2" type="ORF">BZA70DRAFT_274137</name>
</gene>
<accession>A0ABR1FFF7</accession>
<keyword evidence="3" id="KW-1185">Reference proteome</keyword>
<evidence type="ECO:0000313" key="3">
    <source>
        <dbReference type="Proteomes" id="UP001498771"/>
    </source>
</evidence>
<protein>
    <submittedName>
        <fullName evidence="2">Uncharacterized protein</fullName>
    </submittedName>
</protein>
<name>A0ABR1FFF7_9ASCO</name>
<sequence length="186" mass="19920">MSETEDISMTPSSERSRSRSSSSVPSPSSTPSASPRKRSAYRDGSSQEKREDGYEEESMSTAATTPALTRTGSASAYTIPVSHRSSFSSKSEPGADTDSGGAVITPATPANVAVYAIEYVQGLLQERARKVLGVGRRRAKSSARDWVSTAEVVVLDLGDRGLDFVQMVLRLWIERPVFAVSSSCCC</sequence>
<evidence type="ECO:0000256" key="1">
    <source>
        <dbReference type="SAM" id="MobiDB-lite"/>
    </source>
</evidence>
<evidence type="ECO:0000313" key="2">
    <source>
        <dbReference type="EMBL" id="KAK7208589.1"/>
    </source>
</evidence>
<reference evidence="2 3" key="1">
    <citation type="submission" date="2024-03" db="EMBL/GenBank/DDBJ databases">
        <title>Genome-scale model development and genomic sequencing of the oleaginous clade Lipomyces.</title>
        <authorList>
            <consortium name="Lawrence Berkeley National Laboratory"/>
            <person name="Czajka J.J."/>
            <person name="Han Y."/>
            <person name="Kim J."/>
            <person name="Mondo S.J."/>
            <person name="Hofstad B.A."/>
            <person name="Robles A."/>
            <person name="Haridas S."/>
            <person name="Riley R."/>
            <person name="LaButti K."/>
            <person name="Pangilinan J."/>
            <person name="Andreopoulos W."/>
            <person name="Lipzen A."/>
            <person name="Yan J."/>
            <person name="Wang M."/>
            <person name="Ng V."/>
            <person name="Grigoriev I.V."/>
            <person name="Spatafora J.W."/>
            <person name="Magnuson J.K."/>
            <person name="Baker S.E."/>
            <person name="Pomraning K.R."/>
        </authorList>
    </citation>
    <scope>NUCLEOTIDE SEQUENCE [LARGE SCALE GENOMIC DNA]</scope>
    <source>
        <strain evidence="2 3">Phaff 52-87</strain>
    </source>
</reference>
<organism evidence="2 3">
    <name type="scientific">Myxozyma melibiosi</name>
    <dbReference type="NCBI Taxonomy" id="54550"/>
    <lineage>
        <taxon>Eukaryota</taxon>
        <taxon>Fungi</taxon>
        <taxon>Dikarya</taxon>
        <taxon>Ascomycota</taxon>
        <taxon>Saccharomycotina</taxon>
        <taxon>Lipomycetes</taxon>
        <taxon>Lipomycetales</taxon>
        <taxon>Lipomycetaceae</taxon>
        <taxon>Myxozyma</taxon>
    </lineage>
</organism>
<feature type="compositionally biased region" description="Low complexity" evidence="1">
    <location>
        <begin position="19"/>
        <end position="34"/>
    </location>
</feature>